<evidence type="ECO:0000259" key="5">
    <source>
        <dbReference type="PROSITE" id="PS50931"/>
    </source>
</evidence>
<dbReference type="SUPFAM" id="SSF46785">
    <property type="entry name" value="Winged helix' DNA-binding domain"/>
    <property type="match status" value="1"/>
</dbReference>
<dbReference type="PROSITE" id="PS50931">
    <property type="entry name" value="HTH_LYSR"/>
    <property type="match status" value="1"/>
</dbReference>
<dbReference type="Gene3D" id="3.40.190.290">
    <property type="match status" value="1"/>
</dbReference>
<dbReference type="Pfam" id="PF00126">
    <property type="entry name" value="HTH_1"/>
    <property type="match status" value="1"/>
</dbReference>
<evidence type="ECO:0000313" key="6">
    <source>
        <dbReference type="EMBL" id="MEV8468904.1"/>
    </source>
</evidence>
<keyword evidence="2" id="KW-0805">Transcription regulation</keyword>
<evidence type="ECO:0000256" key="2">
    <source>
        <dbReference type="ARBA" id="ARBA00023015"/>
    </source>
</evidence>
<dbReference type="InterPro" id="IPR050950">
    <property type="entry name" value="HTH-type_LysR_regulators"/>
</dbReference>
<reference evidence="6 7" key="1">
    <citation type="submission" date="2024-07" db="EMBL/GenBank/DDBJ databases">
        <authorList>
            <person name="Kang M."/>
        </authorList>
    </citation>
    <scope>NUCLEOTIDE SEQUENCE [LARGE SCALE GENOMIC DNA]</scope>
    <source>
        <strain evidence="6 7">DFM31</strain>
    </source>
</reference>
<dbReference type="InterPro" id="IPR000847">
    <property type="entry name" value="LysR_HTH_N"/>
</dbReference>
<dbReference type="PRINTS" id="PR00039">
    <property type="entry name" value="HTHLYSR"/>
</dbReference>
<evidence type="ECO:0000313" key="7">
    <source>
        <dbReference type="Proteomes" id="UP001553161"/>
    </source>
</evidence>
<dbReference type="Gene3D" id="1.10.10.10">
    <property type="entry name" value="Winged helix-like DNA-binding domain superfamily/Winged helix DNA-binding domain"/>
    <property type="match status" value="1"/>
</dbReference>
<keyword evidence="3" id="KW-0238">DNA-binding</keyword>
<protein>
    <submittedName>
        <fullName evidence="6">LysR family transcriptional regulator</fullName>
    </submittedName>
</protein>
<dbReference type="SUPFAM" id="SSF53850">
    <property type="entry name" value="Periplasmic binding protein-like II"/>
    <property type="match status" value="1"/>
</dbReference>
<comment type="caution">
    <text evidence="6">The sequence shown here is derived from an EMBL/GenBank/DDBJ whole genome shotgun (WGS) entry which is preliminary data.</text>
</comment>
<evidence type="ECO:0000256" key="4">
    <source>
        <dbReference type="ARBA" id="ARBA00023163"/>
    </source>
</evidence>
<sequence>METQHIRFVREVAARGNISSAARELGLTQPALTKIISRVEDLVGAQLFDRGPRGVSLTPLGQLFLERMERVEREMHNLSSDIRARQQGITGTVSIAAGQFWLGRILPKVVTELHRKAPGIHLRIKTGTREELLHFLRSGQVDMMLGRITRDMPEDLIGEELAELRMMLIARANHPLAQKDTSVTHENLRHYGCILPPRDDPSIRYAFTSFGLEPPPARVEAVSRQFIDRLLVSSDLLTVVPAIKGRDIGPELTRLRADWLTWASSAGIMLVRDRSLLPCCHVFLDVLRAEMAHQES</sequence>
<keyword evidence="7" id="KW-1185">Reference proteome</keyword>
<evidence type="ECO:0000256" key="3">
    <source>
        <dbReference type="ARBA" id="ARBA00023125"/>
    </source>
</evidence>
<dbReference type="Pfam" id="PF03466">
    <property type="entry name" value="LysR_substrate"/>
    <property type="match status" value="1"/>
</dbReference>
<proteinExistence type="inferred from homology"/>
<dbReference type="EMBL" id="JBFBVU010000049">
    <property type="protein sequence ID" value="MEV8468904.1"/>
    <property type="molecule type" value="Genomic_DNA"/>
</dbReference>
<dbReference type="InterPro" id="IPR036390">
    <property type="entry name" value="WH_DNA-bd_sf"/>
</dbReference>
<evidence type="ECO:0000256" key="1">
    <source>
        <dbReference type="ARBA" id="ARBA00009437"/>
    </source>
</evidence>
<dbReference type="PANTHER" id="PTHR30419">
    <property type="entry name" value="HTH-TYPE TRANSCRIPTIONAL REGULATOR YBHD"/>
    <property type="match status" value="1"/>
</dbReference>
<dbReference type="InterPro" id="IPR005119">
    <property type="entry name" value="LysR_subst-bd"/>
</dbReference>
<organism evidence="6 7">
    <name type="scientific">Meridianimarinicoccus marinus</name>
    <dbReference type="NCBI Taxonomy" id="3231483"/>
    <lineage>
        <taxon>Bacteria</taxon>
        <taxon>Pseudomonadati</taxon>
        <taxon>Pseudomonadota</taxon>
        <taxon>Alphaproteobacteria</taxon>
        <taxon>Rhodobacterales</taxon>
        <taxon>Paracoccaceae</taxon>
        <taxon>Meridianimarinicoccus</taxon>
    </lineage>
</organism>
<dbReference type="RefSeq" id="WP_366194859.1">
    <property type="nucleotide sequence ID" value="NZ_JBFBVU010000049.1"/>
</dbReference>
<name>A0ABV3LBG1_9RHOB</name>
<gene>
    <name evidence="6" type="ORF">AB0T83_19320</name>
</gene>
<dbReference type="Proteomes" id="UP001553161">
    <property type="component" value="Unassembled WGS sequence"/>
</dbReference>
<keyword evidence="4" id="KW-0804">Transcription</keyword>
<dbReference type="PANTHER" id="PTHR30419:SF8">
    <property type="entry name" value="NITROGEN ASSIMILATION TRANSCRIPTIONAL ACTIVATOR-RELATED"/>
    <property type="match status" value="1"/>
</dbReference>
<feature type="domain" description="HTH lysR-type" evidence="5">
    <location>
        <begin position="1"/>
        <end position="58"/>
    </location>
</feature>
<accession>A0ABV3LBG1</accession>
<dbReference type="InterPro" id="IPR036388">
    <property type="entry name" value="WH-like_DNA-bd_sf"/>
</dbReference>
<comment type="similarity">
    <text evidence="1">Belongs to the LysR transcriptional regulatory family.</text>
</comment>